<evidence type="ECO:0000259" key="2">
    <source>
        <dbReference type="Pfam" id="PF07833"/>
    </source>
</evidence>
<evidence type="ECO:0000313" key="3">
    <source>
        <dbReference type="EMBL" id="MCR2806192.1"/>
    </source>
</evidence>
<feature type="signal peptide" evidence="1">
    <location>
        <begin position="1"/>
        <end position="22"/>
    </location>
</feature>
<reference evidence="3" key="1">
    <citation type="submission" date="2022-08" db="EMBL/GenBank/DDBJ databases">
        <title>The genomic sequence of strain Paenibacillus sp. SCIV0701.</title>
        <authorList>
            <person name="Zhao H."/>
        </authorList>
    </citation>
    <scope>NUCLEOTIDE SEQUENCE</scope>
    <source>
        <strain evidence="3">SCIV0701</strain>
    </source>
</reference>
<keyword evidence="4" id="KW-1185">Reference proteome</keyword>
<dbReference type="InterPro" id="IPR036582">
    <property type="entry name" value="Mao_N_sf"/>
</dbReference>
<accession>A0A9X2MTU4</accession>
<dbReference type="Pfam" id="PF07833">
    <property type="entry name" value="Cu_amine_oxidN1"/>
    <property type="match status" value="1"/>
</dbReference>
<feature type="domain" description="Copper amine oxidase-like N-terminal" evidence="2">
    <location>
        <begin position="429"/>
        <end position="512"/>
    </location>
</feature>
<dbReference type="RefSeq" id="WP_257449389.1">
    <property type="nucleotide sequence ID" value="NZ_JANIPJ010000015.1"/>
</dbReference>
<name>A0A9X2MTU4_9BACL</name>
<comment type="caution">
    <text evidence="3">The sequence shown here is derived from an EMBL/GenBank/DDBJ whole genome shotgun (WGS) entry which is preliminary data.</text>
</comment>
<organism evidence="3 4">
    <name type="scientific">Paenibacillus soyae</name>
    <dbReference type="NCBI Taxonomy" id="2969249"/>
    <lineage>
        <taxon>Bacteria</taxon>
        <taxon>Bacillati</taxon>
        <taxon>Bacillota</taxon>
        <taxon>Bacilli</taxon>
        <taxon>Bacillales</taxon>
        <taxon>Paenibacillaceae</taxon>
        <taxon>Paenibacillus</taxon>
    </lineage>
</organism>
<dbReference type="AlphaFoldDB" id="A0A9X2MTU4"/>
<evidence type="ECO:0000256" key="1">
    <source>
        <dbReference type="SAM" id="SignalP"/>
    </source>
</evidence>
<dbReference type="PROSITE" id="PS51257">
    <property type="entry name" value="PROKAR_LIPOPROTEIN"/>
    <property type="match status" value="1"/>
</dbReference>
<proteinExistence type="predicted"/>
<dbReference type="Proteomes" id="UP001141950">
    <property type="component" value="Unassembled WGS sequence"/>
</dbReference>
<protein>
    <submittedName>
        <fullName evidence="3">Copper amine oxidase N-terminal domain-containing protein</fullName>
    </submittedName>
</protein>
<gene>
    <name evidence="3" type="ORF">NQZ67_20125</name>
</gene>
<dbReference type="EMBL" id="JANIPJ010000015">
    <property type="protein sequence ID" value="MCR2806192.1"/>
    <property type="molecule type" value="Genomic_DNA"/>
</dbReference>
<evidence type="ECO:0000313" key="4">
    <source>
        <dbReference type="Proteomes" id="UP001141950"/>
    </source>
</evidence>
<dbReference type="InterPro" id="IPR012854">
    <property type="entry name" value="Cu_amine_oxidase-like_N"/>
</dbReference>
<dbReference type="SUPFAM" id="SSF55383">
    <property type="entry name" value="Copper amine oxidase, domain N"/>
    <property type="match status" value="1"/>
</dbReference>
<feature type="chain" id="PRO_5040801062" evidence="1">
    <location>
        <begin position="23"/>
        <end position="527"/>
    </location>
</feature>
<sequence>MKRNGKARALGLLLLTLILAIAAGCQSYGGVDLNQTIKNSLMVTSSESKGSYELELHLNEETFEDYEEEEIEMLQLFSRMKLELHQAKLQDETSMSLEGSLVLGQDQDISVDFGVQMDEETLVIELEDAKAPFVFDVTGTELFEEYDIEEEPSIDDETLTQLGFDLIDIVGNYGIGNLPNPQSLNVTPVNLPIGGADTQLMRVSFTMDGDELWDWINRYVEALVSDREGLEAMVNGVFDMLEANPGLWELLGEVNPVQKGVLDAPTLDDVAADAVDVIAEELAYIQEELEYIGTEDRESLELLLGDELQLNVDTYVDGKLAIRKQDFELSYTAGEGFEEEMLLPITGFTLRAGTEQWNVNGTVAAEKPAKADNAVQLEEIEHGYQFLELIDQDSDLHALLKDTFHLNRQSYYGFTDDYINPPILMPGYITIVPVRDVAEALGAEIKFDEESRRVTVSDPMTDTTIVFTPGSEQVIVNGKAEVWPLPTMVIDWTTYVPARKLAEALGAEIEWEPFYEGSNILTIEREL</sequence>
<dbReference type="Gene3D" id="3.30.457.10">
    <property type="entry name" value="Copper amine oxidase-like, N-terminal domain"/>
    <property type="match status" value="1"/>
</dbReference>
<keyword evidence="1" id="KW-0732">Signal</keyword>